<organism evidence="2 3">
    <name type="scientific">Actinidia rufa</name>
    <dbReference type="NCBI Taxonomy" id="165716"/>
    <lineage>
        <taxon>Eukaryota</taxon>
        <taxon>Viridiplantae</taxon>
        <taxon>Streptophyta</taxon>
        <taxon>Embryophyta</taxon>
        <taxon>Tracheophyta</taxon>
        <taxon>Spermatophyta</taxon>
        <taxon>Magnoliopsida</taxon>
        <taxon>eudicotyledons</taxon>
        <taxon>Gunneridae</taxon>
        <taxon>Pentapetalae</taxon>
        <taxon>asterids</taxon>
        <taxon>Ericales</taxon>
        <taxon>Actinidiaceae</taxon>
        <taxon>Actinidia</taxon>
    </lineage>
</organism>
<name>A0A7J0EN74_9ERIC</name>
<feature type="region of interest" description="Disordered" evidence="1">
    <location>
        <begin position="101"/>
        <end position="125"/>
    </location>
</feature>
<protein>
    <submittedName>
        <fullName evidence="2">Uncharacterized protein</fullName>
    </submittedName>
</protein>
<accession>A0A7J0EN74</accession>
<reference evidence="2 3" key="1">
    <citation type="submission" date="2019-07" db="EMBL/GenBank/DDBJ databases">
        <title>De Novo Assembly of kiwifruit Actinidia rufa.</title>
        <authorList>
            <person name="Sugita-Konishi S."/>
            <person name="Sato K."/>
            <person name="Mori E."/>
            <person name="Abe Y."/>
            <person name="Kisaki G."/>
            <person name="Hamano K."/>
            <person name="Suezawa K."/>
            <person name="Otani M."/>
            <person name="Fukuda T."/>
            <person name="Manabe T."/>
            <person name="Gomi K."/>
            <person name="Tabuchi M."/>
            <person name="Akimitsu K."/>
            <person name="Kataoka I."/>
        </authorList>
    </citation>
    <scope>NUCLEOTIDE SEQUENCE [LARGE SCALE GENOMIC DNA]</scope>
    <source>
        <strain evidence="3">cv. Fuchu</strain>
    </source>
</reference>
<dbReference type="AlphaFoldDB" id="A0A7J0EN74"/>
<evidence type="ECO:0000313" key="3">
    <source>
        <dbReference type="Proteomes" id="UP000585474"/>
    </source>
</evidence>
<comment type="caution">
    <text evidence="2">The sequence shown here is derived from an EMBL/GenBank/DDBJ whole genome shotgun (WGS) entry which is preliminary data.</text>
</comment>
<evidence type="ECO:0000256" key="1">
    <source>
        <dbReference type="SAM" id="MobiDB-lite"/>
    </source>
</evidence>
<dbReference type="EMBL" id="BJWL01000005">
    <property type="protein sequence ID" value="GFY87931.1"/>
    <property type="molecule type" value="Genomic_DNA"/>
</dbReference>
<evidence type="ECO:0000313" key="2">
    <source>
        <dbReference type="EMBL" id="GFY87931.1"/>
    </source>
</evidence>
<dbReference type="Proteomes" id="UP000585474">
    <property type="component" value="Unassembled WGS sequence"/>
</dbReference>
<gene>
    <name evidence="2" type="ORF">Acr_05g0015700</name>
</gene>
<keyword evidence="3" id="KW-1185">Reference proteome</keyword>
<proteinExistence type="predicted"/>
<feature type="compositionally biased region" description="Acidic residues" evidence="1">
    <location>
        <begin position="101"/>
        <end position="120"/>
    </location>
</feature>
<sequence>MLTKNSDKNLYLDEFVWISSNWEFWPGDDGLWAFPRTNVRINDGFNSNYKIHSESCKVAIRHVNNSQEPRDNKLNTPALKTDLSADTSMKKLLTAIVEAEGEEEMEQEVEEEVEEEEVKEESEGKVGEEAFLRWGGLKFRGGDATQANEGCHASRDVVDLHAEDGALKRSMAHLQREKKHSDELKRAQRKDTIIEGELRKRNEELGVTTEERVIAAEKLAAACAKLEKTWGELSEL</sequence>